<evidence type="ECO:0000259" key="2">
    <source>
        <dbReference type="PROSITE" id="PS50125"/>
    </source>
</evidence>
<dbReference type="Gene3D" id="3.30.70.1230">
    <property type="entry name" value="Nucleotide cyclase"/>
    <property type="match status" value="1"/>
</dbReference>
<keyword evidence="4" id="KW-1185">Reference proteome</keyword>
<organism evidence="3 4">
    <name type="scientific">Leptospira ognonensis</name>
    <dbReference type="NCBI Taxonomy" id="2484945"/>
    <lineage>
        <taxon>Bacteria</taxon>
        <taxon>Pseudomonadati</taxon>
        <taxon>Spirochaetota</taxon>
        <taxon>Spirochaetia</taxon>
        <taxon>Leptospirales</taxon>
        <taxon>Leptospiraceae</taxon>
        <taxon>Leptospira</taxon>
    </lineage>
</organism>
<keyword evidence="1" id="KW-0812">Transmembrane</keyword>
<dbReference type="GO" id="GO:0009190">
    <property type="term" value="P:cyclic nucleotide biosynthetic process"/>
    <property type="evidence" value="ECO:0007669"/>
    <property type="project" value="InterPro"/>
</dbReference>
<dbReference type="CDD" id="cd07302">
    <property type="entry name" value="CHD"/>
    <property type="match status" value="1"/>
</dbReference>
<feature type="transmembrane region" description="Helical" evidence="1">
    <location>
        <begin position="134"/>
        <end position="153"/>
    </location>
</feature>
<sequence>MQTKTEILLREKEIQGITYSLYGKIFIAVISTIISFFIANSLFEILSTVIVNIILTISLYLLLRILRKNKFVMPIGILCVLIDVALITILPFIYYNSVGGDMVPRTYLVKTYTHTTIYGILLLNAFTIQPLYPLLYALGVVISQCSILLYAMADPRFQSTESFKEALLGNAAHVNSYILGMAIVGILGFFLAYLTFLVRKTVFNAVSNEVKSNQLSRYFSPNVVTEIEKADDSFFTSGGKEQNVAVLFCDIEGFTQLSEELGPEKTMATLSDYHSRMLDVVFGNGGSLDKFIGDGMLVTFGTPVESPLDAENAIRAGIAMRKSLNEWNLVRKEAKLKPIKVRIGIHYGPAYVGNVGIATRLEYTVIGDTVNAASRIESLGKEVNRSFLISRELLSRVANPDTLLVKFVSLGNFALRGKTKMTEIVAVEAV</sequence>
<dbReference type="InterPro" id="IPR001054">
    <property type="entry name" value="A/G_cyclase"/>
</dbReference>
<dbReference type="InterPro" id="IPR029787">
    <property type="entry name" value="Nucleotide_cyclase"/>
</dbReference>
<proteinExistence type="predicted"/>
<feature type="transmembrane region" description="Helical" evidence="1">
    <location>
        <begin position="177"/>
        <end position="198"/>
    </location>
</feature>
<dbReference type="InterPro" id="IPR050697">
    <property type="entry name" value="Adenylyl/Guanylyl_Cyclase_3/4"/>
</dbReference>
<dbReference type="EMBL" id="RQGD01000022">
    <property type="protein sequence ID" value="TGL60354.1"/>
    <property type="molecule type" value="Genomic_DNA"/>
</dbReference>
<dbReference type="PROSITE" id="PS50125">
    <property type="entry name" value="GUANYLATE_CYCLASE_2"/>
    <property type="match status" value="1"/>
</dbReference>
<dbReference type="AlphaFoldDB" id="A0A4R9K5A5"/>
<name>A0A4R9K5A5_9LEPT</name>
<evidence type="ECO:0000313" key="3">
    <source>
        <dbReference type="EMBL" id="TGL60354.1"/>
    </source>
</evidence>
<dbReference type="Proteomes" id="UP000297693">
    <property type="component" value="Unassembled WGS sequence"/>
</dbReference>
<comment type="caution">
    <text evidence="3">The sequence shown here is derived from an EMBL/GenBank/DDBJ whole genome shotgun (WGS) entry which is preliminary data.</text>
</comment>
<dbReference type="RefSeq" id="WP_135623278.1">
    <property type="nucleotide sequence ID" value="NZ_RQGD01000022.1"/>
</dbReference>
<gene>
    <name evidence="3" type="ORF">EHQ58_07620</name>
</gene>
<dbReference type="GO" id="GO:0004016">
    <property type="term" value="F:adenylate cyclase activity"/>
    <property type="evidence" value="ECO:0007669"/>
    <property type="project" value="UniProtKB-ARBA"/>
</dbReference>
<keyword evidence="1" id="KW-1133">Transmembrane helix</keyword>
<dbReference type="PANTHER" id="PTHR43081">
    <property type="entry name" value="ADENYLATE CYCLASE, TERMINAL-DIFFERENTIATION SPECIFIC-RELATED"/>
    <property type="match status" value="1"/>
</dbReference>
<protein>
    <submittedName>
        <fullName evidence="3">Adenylate/guanylate cyclase domain-containing protein</fullName>
    </submittedName>
</protein>
<reference evidence="3" key="1">
    <citation type="journal article" date="2019" name="PLoS Negl. Trop. Dis.">
        <title>Revisiting the worldwide diversity of Leptospira species in the environment.</title>
        <authorList>
            <person name="Vincent A.T."/>
            <person name="Schiettekatte O."/>
            <person name="Bourhy P."/>
            <person name="Veyrier F.J."/>
            <person name="Picardeau M."/>
        </authorList>
    </citation>
    <scope>NUCLEOTIDE SEQUENCE [LARGE SCALE GENOMIC DNA]</scope>
    <source>
        <strain evidence="3">201702476</strain>
    </source>
</reference>
<dbReference type="SMART" id="SM00044">
    <property type="entry name" value="CYCc"/>
    <property type="match status" value="1"/>
</dbReference>
<dbReference type="SUPFAM" id="SSF55073">
    <property type="entry name" value="Nucleotide cyclase"/>
    <property type="match status" value="1"/>
</dbReference>
<feature type="transmembrane region" description="Helical" evidence="1">
    <location>
        <begin position="21"/>
        <end position="39"/>
    </location>
</feature>
<dbReference type="PANTHER" id="PTHR43081:SF1">
    <property type="entry name" value="ADENYLATE CYCLASE, TERMINAL-DIFFERENTIATION SPECIFIC"/>
    <property type="match status" value="1"/>
</dbReference>
<dbReference type="Pfam" id="PF00211">
    <property type="entry name" value="Guanylate_cyc"/>
    <property type="match status" value="1"/>
</dbReference>
<accession>A0A4R9K5A5</accession>
<evidence type="ECO:0000256" key="1">
    <source>
        <dbReference type="SAM" id="Phobius"/>
    </source>
</evidence>
<feature type="transmembrane region" description="Helical" evidence="1">
    <location>
        <begin position="75"/>
        <end position="95"/>
    </location>
</feature>
<keyword evidence="1" id="KW-0472">Membrane</keyword>
<feature type="domain" description="Guanylate cyclase" evidence="2">
    <location>
        <begin position="245"/>
        <end position="377"/>
    </location>
</feature>
<evidence type="ECO:0000313" key="4">
    <source>
        <dbReference type="Proteomes" id="UP000297693"/>
    </source>
</evidence>
<feature type="transmembrane region" description="Helical" evidence="1">
    <location>
        <begin position="45"/>
        <end position="63"/>
    </location>
</feature>
<dbReference type="GO" id="GO:0035556">
    <property type="term" value="P:intracellular signal transduction"/>
    <property type="evidence" value="ECO:0007669"/>
    <property type="project" value="InterPro"/>
</dbReference>
<dbReference type="OrthoDB" id="341967at2"/>